<feature type="region of interest" description="Knob domain" evidence="16">
    <location>
        <begin position="658"/>
        <end position="755"/>
    </location>
</feature>
<keyword evidence="21" id="KW-1185">Reference proteome</keyword>
<dbReference type="GO" id="GO:0008270">
    <property type="term" value="F:zinc ion binding"/>
    <property type="evidence" value="ECO:0007669"/>
    <property type="project" value="UniProtKB-KW"/>
</dbReference>
<dbReference type="Proteomes" id="UP000694620">
    <property type="component" value="Chromosome 4"/>
</dbReference>
<dbReference type="AlphaFoldDB" id="A0A8C4S5H8"/>
<dbReference type="GO" id="GO:0031251">
    <property type="term" value="C:PAN complex"/>
    <property type="evidence" value="ECO:0007669"/>
    <property type="project" value="UniProtKB-UniRule"/>
</dbReference>
<keyword evidence="7 17" id="KW-0863">Zinc-finger</keyword>
<accession>A0A8C4S5H8</accession>
<keyword evidence="9 16" id="KW-0067">ATP-binding</keyword>
<dbReference type="InterPro" id="IPR000571">
    <property type="entry name" value="Znf_CCCH"/>
</dbReference>
<evidence type="ECO:0000256" key="8">
    <source>
        <dbReference type="ARBA" id="ARBA00022833"/>
    </source>
</evidence>
<evidence type="ECO:0000256" key="2">
    <source>
        <dbReference type="ARBA" id="ARBA00004201"/>
    </source>
</evidence>
<evidence type="ECO:0000256" key="3">
    <source>
        <dbReference type="ARBA" id="ARBA00022490"/>
    </source>
</evidence>
<evidence type="ECO:0000256" key="9">
    <source>
        <dbReference type="ARBA" id="ARBA00022840"/>
    </source>
</evidence>
<evidence type="ECO:0000259" key="19">
    <source>
        <dbReference type="PROSITE" id="PS50103"/>
    </source>
</evidence>
<dbReference type="FunFam" id="1.10.510.10:FF:000168">
    <property type="entry name" value="PAN2-PAN3 deadenylation complex subunit PAN3"/>
    <property type="match status" value="1"/>
</dbReference>
<sequence>MNSGHPASAVQLSGVGIPGVKVKYCRYYAKDKTCFYGDECQFLHEDPSMAGLVLHSGGSPVPLSLSTGAPQPLLSVGEKQQDLAHLYRKNTPGLDGSSLAEVNPTNSYFSSTFIGLNGSPAEHKYSMIQRMTSSSSSPSLLNDSAKTYNTHGKLFFFSANEFVPKGATTPRMSNVSQSSMSAFSSALFSHPSMGSTSAAGLAPGMSLSAGSSPLHSPKITPHTSPAPRRRSHTPNPANYMVPTNASAPGSDSAGQSSASQIIQKETVGGTTYFYTDSTPAPLTGMVFPTYHIYPPTPPHVAYMQPKANAPSFFMADELRQELINRHLITMAQIDQGENPGVPAEVDNYHSLFPLEPLPPPNRLQKTSNFSYVTSCYKAVNSKDDLPYCLRRIHGFRLVNTKCMVLVDMWKKIQHSNFVTLREVFTTKAFGEHSLVFAYDFHAGAETMFNKHFNDPSADSYFTKRKWGQHDGPPPRQHAGLLPESLIWAYIVQLSSALRTIHTAGLACRVMDPTKILITGKTRLRVNCVGICDVLTFDNSQTNPLAMMAQYQQADLISLGKIVLALACNSLAGIQRENLQKAMELVSINYSSDLKNLILYLLTDQNRLRSVNDIMPMIGARFYTQLDASQMRNDIIEEDLAKEVQNGRLFRLLAKLGTINERPEFQKDPSWSETGDRYLLKLFRDHLFHQVSEAGTPWIDLSHIVSCLNKLDAGVPEKVSLVSRDEKSILVVTYADLKRCFENTFQELLAAANGQL</sequence>
<evidence type="ECO:0000256" key="18">
    <source>
        <dbReference type="SAM" id="MobiDB-lite"/>
    </source>
</evidence>
<feature type="zinc finger region" description="C3H1-type" evidence="17">
    <location>
        <begin position="19"/>
        <end position="47"/>
    </location>
</feature>
<comment type="subunit">
    <text evidence="15">Interacts with PAN2. Interacts (via N-terminus) with PABPC1 at higher efficiency than isoform 1.</text>
</comment>
<comment type="subcellular location">
    <subcellularLocation>
        <location evidence="2 16">Cytoplasm</location>
        <location evidence="2 16">P-body</location>
    </subcellularLocation>
    <subcellularLocation>
        <location evidence="1">Nucleus</location>
    </subcellularLocation>
</comment>
<feature type="binding site" evidence="16">
    <location>
        <begin position="513"/>
        <end position="514"/>
    </location>
    <ligand>
        <name>ATP</name>
        <dbReference type="ChEBI" id="CHEBI:30616"/>
    </ligand>
</feature>
<dbReference type="GO" id="GO:0000289">
    <property type="term" value="P:nuclear-transcribed mRNA poly(A) tail shortening"/>
    <property type="evidence" value="ECO:0007669"/>
    <property type="project" value="UniProtKB-UniRule"/>
</dbReference>
<reference evidence="20" key="1">
    <citation type="submission" date="2021-06" db="EMBL/GenBank/DDBJ databases">
        <authorList>
            <consortium name="Wellcome Sanger Institute Data Sharing"/>
        </authorList>
    </citation>
    <scope>NUCLEOTIDE SEQUENCE [LARGE SCALE GENOMIC DNA]</scope>
</reference>
<dbReference type="HAMAP" id="MF_03181">
    <property type="entry name" value="PAN3"/>
    <property type="match status" value="1"/>
</dbReference>
<comment type="function">
    <text evidence="12">Decreases PAN2-mediated deadenylation, possibly by preventing progression into the second CCR4-NOT mediated stage of biphasic deadenylation. Has a significant effect on mRNA stability, generally stabilizing a subset of the transcriptome. Stabilizes mRNAs degraded by the AU-rich element (ARE)-mediated mRNA decay pathway but promotes degradation of mRNAs by the microRNA-mediated pathway. Its activity influences mRNP remodeling, specifically reducing formation of a subset of P-bodies containing GW220, an isoform of TNRC6A.</text>
</comment>
<dbReference type="GO" id="GO:0006397">
    <property type="term" value="P:mRNA processing"/>
    <property type="evidence" value="ECO:0007669"/>
    <property type="project" value="UniProtKB-KW"/>
</dbReference>
<comment type="function">
    <text evidence="16">Regulatory subunit of the poly(A)-nuclease (PAN) deadenylation complex, one of two cytoplasmic mRNA deadenylases involved in general and miRNA-mediated mRNA turnover. PAN specifically shortens poly(A) tails of RNA and the activity is stimulated by poly(A)-binding protein (PABP). PAN deadenylation is followed by rapid degradation of the shortened mRNA tails by the CCR4-NOT complex. Deadenylated mRNAs are then degraded by two alternative mechanisms, namely exosome-mediated 3'-5' exonucleolytic degradation, or deadenlyation-dependent mRNA decaping and subsequent 5'-3' exonucleolytic degradation by XRN1. PAN3 acts as a positive regulator for PAN activity, recruiting the catalytic subunit PAN2 to mRNA via its interaction with RNA and PABP, and to miRNA targets via its interaction with GW182 family proteins.</text>
</comment>
<comment type="domain">
    <text evidence="16">The N-terminal zinc finger binds to poly(A) RNA.</text>
</comment>
<dbReference type="SMART" id="SM00356">
    <property type="entry name" value="ZnF_C3H1"/>
    <property type="match status" value="1"/>
</dbReference>
<comment type="caution">
    <text evidence="16">Lacks conserved residue(s) required for the propagation of feature annotation.</text>
</comment>
<comment type="similarity">
    <text evidence="16">Belongs to the protein kinase superfamily. PAN3 family.</text>
</comment>
<proteinExistence type="inferred from homology"/>
<dbReference type="PANTHER" id="PTHR12272">
    <property type="entry name" value="DEADENYLATION COMPLEX SUBUNIT PAN3"/>
    <property type="match status" value="1"/>
</dbReference>
<protein>
    <recommendedName>
        <fullName evidence="16">PAN2-PAN3 deadenylation complex subunit PAN3</fullName>
    </recommendedName>
    <alternativeName>
        <fullName evidence="16">PAB1P-dependent poly(A)-specific ribonuclease</fullName>
    </alternativeName>
    <alternativeName>
        <fullName evidence="16">Poly(A)-nuclease deadenylation complex subunit 3</fullName>
        <shortName evidence="16">PAN deadenylation complex subunit 3</shortName>
    </alternativeName>
</protein>
<dbReference type="GeneTree" id="ENSGT00390000001504"/>
<organism evidence="20 21">
    <name type="scientific">Erpetoichthys calabaricus</name>
    <name type="common">Rope fish</name>
    <name type="synonym">Calamoichthys calabaricus</name>
    <dbReference type="NCBI Taxonomy" id="27687"/>
    <lineage>
        <taxon>Eukaryota</taxon>
        <taxon>Metazoa</taxon>
        <taxon>Chordata</taxon>
        <taxon>Craniata</taxon>
        <taxon>Vertebrata</taxon>
        <taxon>Euteleostomi</taxon>
        <taxon>Actinopterygii</taxon>
        <taxon>Polypteriformes</taxon>
        <taxon>Polypteridae</taxon>
        <taxon>Erpetoichthys</taxon>
    </lineage>
</organism>
<dbReference type="Pfam" id="PF00642">
    <property type="entry name" value="zf-CCCH"/>
    <property type="match status" value="1"/>
</dbReference>
<comment type="subunit">
    <text evidence="16">Homodimer. Forms a heterotrimer with a catalytic subunit PAN2 to form the poly(A)-nuclease (PAN) deadenylation complex. Interacts (via PAM-2 motif) with poly(A)-binding protein PABPC1 (via PABC domain), conferring substrate specificity of the enzyme complex. Interacts with the GW182 family proteins TNRC6A, TNRC6B and TNRC6C.</text>
</comment>
<dbReference type="SUPFAM" id="SSF56112">
    <property type="entry name" value="Protein kinase-like (PK-like)"/>
    <property type="match status" value="1"/>
</dbReference>
<dbReference type="SUPFAM" id="SSF90229">
    <property type="entry name" value="CCCH zinc finger"/>
    <property type="match status" value="1"/>
</dbReference>
<dbReference type="InterPro" id="IPR036855">
    <property type="entry name" value="Znf_CCCH_sf"/>
</dbReference>
<evidence type="ECO:0000256" key="13">
    <source>
        <dbReference type="ARBA" id="ARBA00059771"/>
    </source>
</evidence>
<feature type="domain" description="C3H1-type" evidence="19">
    <location>
        <begin position="19"/>
        <end position="47"/>
    </location>
</feature>
<feature type="binding site" evidence="16">
    <location>
        <begin position="439"/>
        <end position="446"/>
    </location>
    <ligand>
        <name>ATP</name>
        <dbReference type="ChEBI" id="CHEBI:30616"/>
    </ligand>
</feature>
<dbReference type="Gene3D" id="1.10.287.3700">
    <property type="match status" value="1"/>
</dbReference>
<dbReference type="Gene3D" id="1.20.5.5160">
    <property type="match status" value="1"/>
</dbReference>
<dbReference type="GO" id="GO:0005524">
    <property type="term" value="F:ATP binding"/>
    <property type="evidence" value="ECO:0007669"/>
    <property type="project" value="UniProtKB-UniRule"/>
</dbReference>
<evidence type="ECO:0000256" key="12">
    <source>
        <dbReference type="ARBA" id="ARBA00058968"/>
    </source>
</evidence>
<evidence type="ECO:0000256" key="11">
    <source>
        <dbReference type="ARBA" id="ARBA00056692"/>
    </source>
</evidence>
<dbReference type="GO" id="GO:0005634">
    <property type="term" value="C:nucleus"/>
    <property type="evidence" value="ECO:0007669"/>
    <property type="project" value="UniProtKB-SubCell"/>
</dbReference>
<evidence type="ECO:0000313" key="20">
    <source>
        <dbReference type="Ensembl" id="ENSECRP00000011593.1"/>
    </source>
</evidence>
<dbReference type="FunFam" id="1.20.5.5160:FF:000001">
    <property type="entry name" value="PAN2-PAN3 deadenylation complex subunit PAN3"/>
    <property type="match status" value="1"/>
</dbReference>
<evidence type="ECO:0000256" key="4">
    <source>
        <dbReference type="ARBA" id="ARBA00022664"/>
    </source>
</evidence>
<feature type="coiled-coil region" evidence="16">
    <location>
        <begin position="619"/>
        <end position="657"/>
    </location>
</feature>
<evidence type="ECO:0000256" key="6">
    <source>
        <dbReference type="ARBA" id="ARBA00022741"/>
    </source>
</evidence>
<comment type="subunit">
    <text evidence="14">Interacts with PAN2. Interacts (via N-terminus) with PABPC1 at lower efficiency than isoform 3.</text>
</comment>
<comment type="domain">
    <text evidence="16">Contains a pseudokinase domain. The protein kinase domain is predicted to be catalytically inactive because some of the residues important for catalytic activity are substituted and it lacks the equivalent of the binding site for a peptide substrate. However, it has retained an ATP-binding site and ATP-binding is required for mRNA degradation, stimulating the activity of the PAN2 nuclease in vitro. The nucleotide-binding site is juxtaposed to the RNase active site of PAN2 in the complex and may actually bind nucleosides of a poly(A) RNA rather than ATP, feeding the poly(A)-tail to the active site of the deadenylase and thus increasing the efficiency with which this distributive enzyme degrades oligo(A) RNAs.</text>
</comment>
<reference evidence="20" key="2">
    <citation type="submission" date="2025-08" db="UniProtKB">
        <authorList>
            <consortium name="Ensembl"/>
        </authorList>
    </citation>
    <scope>IDENTIFICATION</scope>
</reference>
<dbReference type="GO" id="GO:0010606">
    <property type="term" value="P:positive regulation of cytoplasmic mRNA processing body assembly"/>
    <property type="evidence" value="ECO:0007669"/>
    <property type="project" value="UniProtKB-UniRule"/>
</dbReference>
<evidence type="ECO:0000256" key="10">
    <source>
        <dbReference type="ARBA" id="ARBA00023054"/>
    </source>
</evidence>
<dbReference type="Ensembl" id="ENSECRT00000011782.1">
    <property type="protein sequence ID" value="ENSECRP00000011593.1"/>
    <property type="gene ID" value="ENSECRG00000007684.1"/>
</dbReference>
<evidence type="ECO:0000256" key="7">
    <source>
        <dbReference type="ARBA" id="ARBA00022771"/>
    </source>
</evidence>
<comment type="function">
    <text evidence="11">Enhances PAN2 deadenylase activity and has an extensive effect on mRNA stability, generally enhancing mRNA decay across the transcriptome by multiple pathways, including the AU-rich element (ARE)-mediated pathway, microRNA-mediated pathway and the nonsense-mediated pathway (NMD). Its activity is required for efficient P-body formation. May be involved in regulating mRNAs of genes involved in cell cycle progression and cell proliferation.</text>
</comment>
<keyword evidence="3 16" id="KW-0963">Cytoplasm</keyword>
<dbReference type="InterPro" id="IPR041332">
    <property type="entry name" value="Pan3_CK"/>
</dbReference>
<evidence type="ECO:0000256" key="14">
    <source>
        <dbReference type="ARBA" id="ARBA00062386"/>
    </source>
</evidence>
<reference evidence="20" key="3">
    <citation type="submission" date="2025-09" db="UniProtKB">
        <authorList>
            <consortium name="Ensembl"/>
        </authorList>
    </citation>
    <scope>IDENTIFICATION</scope>
</reference>
<feature type="binding site" evidence="16">
    <location>
        <position position="390"/>
    </location>
    <ligand>
        <name>ATP</name>
        <dbReference type="ChEBI" id="CHEBI:30616"/>
    </ligand>
</feature>
<evidence type="ECO:0000256" key="16">
    <source>
        <dbReference type="HAMAP-Rule" id="MF_03181"/>
    </source>
</evidence>
<dbReference type="Gene3D" id="1.10.510.10">
    <property type="entry name" value="Transferase(Phosphotransferase) domain 1"/>
    <property type="match status" value="1"/>
</dbReference>
<dbReference type="PANTHER" id="PTHR12272:SF11">
    <property type="entry name" value="PAN2-PAN3 DEADENYLATION COMPLEX SUBUNIT PAN3"/>
    <property type="match status" value="1"/>
</dbReference>
<keyword evidence="6 16" id="KW-0547">Nucleotide-binding</keyword>
<dbReference type="FunFam" id="1.10.287.3700:FF:000001">
    <property type="entry name" value="PAN2-PAN3 deadenylation complex subunit PAN3"/>
    <property type="match status" value="1"/>
</dbReference>
<evidence type="ECO:0000256" key="15">
    <source>
        <dbReference type="ARBA" id="ARBA00064737"/>
    </source>
</evidence>
<keyword evidence="10 16" id="KW-0175">Coiled coil</keyword>
<name>A0A8C4S5H8_ERPCA</name>
<keyword evidence="4 16" id="KW-0507">mRNA processing</keyword>
<dbReference type="PROSITE" id="PS50103">
    <property type="entry name" value="ZF_C3H1"/>
    <property type="match status" value="1"/>
</dbReference>
<keyword evidence="8 17" id="KW-0862">Zinc</keyword>
<comment type="domain">
    <text evidence="16">The pseudokinase domain, the coiled-coil (CC), and C-terminal knob domain (CK) form a structural unit (PKC) that forms an extensive high-affinity interaction surface for PAN2.</text>
</comment>
<dbReference type="InterPro" id="IPR030844">
    <property type="entry name" value="PAN3"/>
</dbReference>
<evidence type="ECO:0000256" key="5">
    <source>
        <dbReference type="ARBA" id="ARBA00022723"/>
    </source>
</evidence>
<dbReference type="GO" id="GO:0008143">
    <property type="term" value="F:poly(A) binding"/>
    <property type="evidence" value="ECO:0007669"/>
    <property type="project" value="TreeGrafter"/>
</dbReference>
<dbReference type="GO" id="GO:0000932">
    <property type="term" value="C:P-body"/>
    <property type="evidence" value="ECO:0007669"/>
    <property type="project" value="UniProtKB-SubCell"/>
</dbReference>
<keyword evidence="5 17" id="KW-0479">Metal-binding</keyword>
<feature type="region of interest" description="Disordered" evidence="18">
    <location>
        <begin position="199"/>
        <end position="259"/>
    </location>
</feature>
<feature type="compositionally biased region" description="Polar residues" evidence="18">
    <location>
        <begin position="233"/>
        <end position="244"/>
    </location>
</feature>
<gene>
    <name evidence="16 20" type="primary">PAN3</name>
    <name evidence="20" type="synonym">pan3</name>
</gene>
<feature type="compositionally biased region" description="Low complexity" evidence="18">
    <location>
        <begin position="245"/>
        <end position="259"/>
    </location>
</feature>
<dbReference type="InterPro" id="IPR011009">
    <property type="entry name" value="Kinase-like_dom_sf"/>
</dbReference>
<evidence type="ECO:0000313" key="21">
    <source>
        <dbReference type="Proteomes" id="UP000694620"/>
    </source>
</evidence>
<dbReference type="Pfam" id="PF18101">
    <property type="entry name" value="Pan3_CK"/>
    <property type="match status" value="1"/>
</dbReference>
<evidence type="ECO:0000256" key="1">
    <source>
        <dbReference type="ARBA" id="ARBA00004123"/>
    </source>
</evidence>
<evidence type="ECO:0000256" key="17">
    <source>
        <dbReference type="PROSITE-ProRule" id="PRU00723"/>
    </source>
</evidence>
<comment type="function">
    <text evidence="13">Regulatory subunit of the poly(A)-nuclease (PAN) deadenylation complex, one of two cytoplasmic mRNA deadenylases involved in general and miRNA-mediated mRNA turnover. PAN specifically shortens poly(A) tails of RNA and the activity is stimulated by poly(A)-binding protein (PABP). PAN deadenylation is followed by rapid degradation of the shortened mRNA tails by the CCR4-NOT complex. Deadenylated mRNAs are then degraded by two alternative mechanisms, namely exosome-mediated 3'-5' exonucleolytic degradation, or deadenylation-dependent mRNA decapping and subsequent 5'-3' exonucleolytic degradation by XRN1. PAN3 acts as a regulator for PAN activity, recruiting the catalytic subunit PAN2 to mRNA via its interaction with RNA and PABP, and to miRNA targets via its interaction with GW182 family proteins.</text>
</comment>